<gene>
    <name evidence="2" type="ORF">U9M48_013246</name>
</gene>
<feature type="compositionally biased region" description="Acidic residues" evidence="1">
    <location>
        <begin position="220"/>
        <end position="231"/>
    </location>
</feature>
<evidence type="ECO:0000256" key="1">
    <source>
        <dbReference type="SAM" id="MobiDB-lite"/>
    </source>
</evidence>
<protein>
    <recommendedName>
        <fullName evidence="4">DUF4219 domain-containing protein</fullName>
    </recommendedName>
</protein>
<name>A0AAQ3SZM0_PASNO</name>
<dbReference type="AlphaFoldDB" id="A0AAQ3SZM0"/>
<reference evidence="2 3" key="1">
    <citation type="submission" date="2024-02" db="EMBL/GenBank/DDBJ databases">
        <title>High-quality chromosome-scale genome assembly of Pensacola bahiagrass (Paspalum notatum Flugge var. saurae).</title>
        <authorList>
            <person name="Vega J.M."/>
            <person name="Podio M."/>
            <person name="Orjuela J."/>
            <person name="Siena L.A."/>
            <person name="Pessino S.C."/>
            <person name="Combes M.C."/>
            <person name="Mariac C."/>
            <person name="Albertini E."/>
            <person name="Pupilli F."/>
            <person name="Ortiz J.P.A."/>
            <person name="Leblanc O."/>
        </authorList>
    </citation>
    <scope>NUCLEOTIDE SEQUENCE [LARGE SCALE GENOMIC DNA]</scope>
    <source>
        <strain evidence="2">R1</strain>
        <tissue evidence="2">Leaf</tissue>
    </source>
</reference>
<feature type="compositionally biased region" description="Low complexity" evidence="1">
    <location>
        <begin position="193"/>
        <end position="202"/>
    </location>
</feature>
<sequence>MSTDRAPFFYGKGFPRWKVLMEAHLQAWGLDVWRVTKEGTHSNSARERQFDAIAKSTLLSSLCDDVFNCMFASPNAHELWKQIIENHEGSPDVANQKYHVLADELTSLKQLENESAHDMFSRLNTLVDEINNLGLKQVIGGEVNHKIIHWLRKPDYDIIKTILLKEDLDNKTPNQVINTIVAHEYSMGIIKQESTSTSSEKSLAVKHTCKHRPRRQEQCSSEEEEEDESNDEASSSSSSEDEATSRAIIFHQTKC</sequence>
<organism evidence="2 3">
    <name type="scientific">Paspalum notatum var. saurae</name>
    <dbReference type="NCBI Taxonomy" id="547442"/>
    <lineage>
        <taxon>Eukaryota</taxon>
        <taxon>Viridiplantae</taxon>
        <taxon>Streptophyta</taxon>
        <taxon>Embryophyta</taxon>
        <taxon>Tracheophyta</taxon>
        <taxon>Spermatophyta</taxon>
        <taxon>Magnoliopsida</taxon>
        <taxon>Liliopsida</taxon>
        <taxon>Poales</taxon>
        <taxon>Poaceae</taxon>
        <taxon>PACMAD clade</taxon>
        <taxon>Panicoideae</taxon>
        <taxon>Andropogonodae</taxon>
        <taxon>Paspaleae</taxon>
        <taxon>Paspalinae</taxon>
        <taxon>Paspalum</taxon>
    </lineage>
</organism>
<evidence type="ECO:0000313" key="2">
    <source>
        <dbReference type="EMBL" id="WVZ63631.1"/>
    </source>
</evidence>
<dbReference type="Pfam" id="PF14223">
    <property type="entry name" value="Retrotran_gag_2"/>
    <property type="match status" value="1"/>
</dbReference>
<evidence type="ECO:0000313" key="3">
    <source>
        <dbReference type="Proteomes" id="UP001341281"/>
    </source>
</evidence>
<dbReference type="EMBL" id="CP144747">
    <property type="protein sequence ID" value="WVZ63631.1"/>
    <property type="molecule type" value="Genomic_DNA"/>
</dbReference>
<accession>A0AAQ3SZM0</accession>
<feature type="region of interest" description="Disordered" evidence="1">
    <location>
        <begin position="193"/>
        <end position="255"/>
    </location>
</feature>
<evidence type="ECO:0008006" key="4">
    <source>
        <dbReference type="Google" id="ProtNLM"/>
    </source>
</evidence>
<proteinExistence type="predicted"/>
<keyword evidence="3" id="KW-1185">Reference proteome</keyword>
<dbReference type="Proteomes" id="UP001341281">
    <property type="component" value="Chromosome 03"/>
</dbReference>